<feature type="chain" id="PRO_5039498913" description="Bypass of forespore C C-terminal domain-containing protein" evidence="1">
    <location>
        <begin position="26"/>
        <end position="117"/>
    </location>
</feature>
<evidence type="ECO:0000313" key="3">
    <source>
        <dbReference type="Proteomes" id="UP000824262"/>
    </source>
</evidence>
<proteinExistence type="predicted"/>
<dbReference type="EMBL" id="DVGA01000090">
    <property type="protein sequence ID" value="HIQ79246.1"/>
    <property type="molecule type" value="Genomic_DNA"/>
</dbReference>
<name>A0A9D0ZGZ1_9FIRM</name>
<protein>
    <recommendedName>
        <fullName evidence="4">Bypass of forespore C C-terminal domain-containing protein</fullName>
    </recommendedName>
</protein>
<feature type="signal peptide" evidence="1">
    <location>
        <begin position="1"/>
        <end position="25"/>
    </location>
</feature>
<evidence type="ECO:0000256" key="1">
    <source>
        <dbReference type="SAM" id="SignalP"/>
    </source>
</evidence>
<evidence type="ECO:0008006" key="4">
    <source>
        <dbReference type="Google" id="ProtNLM"/>
    </source>
</evidence>
<gene>
    <name evidence="2" type="ORF">IAB77_08325</name>
</gene>
<reference evidence="2" key="1">
    <citation type="submission" date="2020-10" db="EMBL/GenBank/DDBJ databases">
        <authorList>
            <person name="Gilroy R."/>
        </authorList>
    </citation>
    <scope>NUCLEOTIDE SEQUENCE</scope>
    <source>
        <strain evidence="2">ChiBcolR7-354</strain>
    </source>
</reference>
<accession>A0A9D0ZGZ1</accession>
<organism evidence="2 3">
    <name type="scientific">Candidatus Scatomorpha intestinavium</name>
    <dbReference type="NCBI Taxonomy" id="2840922"/>
    <lineage>
        <taxon>Bacteria</taxon>
        <taxon>Bacillati</taxon>
        <taxon>Bacillota</taxon>
        <taxon>Clostridia</taxon>
        <taxon>Eubacteriales</taxon>
        <taxon>Candidatus Scatomorpha</taxon>
    </lineage>
</organism>
<evidence type="ECO:0000313" key="2">
    <source>
        <dbReference type="EMBL" id="HIQ79246.1"/>
    </source>
</evidence>
<sequence length="117" mass="12613">MKSTWIKCAALTVLAGAAAWSAVSALSGINALAGRPETRQKSSFQYEPSCAIEEAEFVLREYDGCIGVFSPQSDDGPITVTDIETRSLREADREIVKNGIAVADREELLSLLEDFGS</sequence>
<keyword evidence="1" id="KW-0732">Signal</keyword>
<dbReference type="Proteomes" id="UP000824262">
    <property type="component" value="Unassembled WGS sequence"/>
</dbReference>
<comment type="caution">
    <text evidence="2">The sequence shown here is derived from an EMBL/GenBank/DDBJ whole genome shotgun (WGS) entry which is preliminary data.</text>
</comment>
<dbReference type="AlphaFoldDB" id="A0A9D0ZGZ1"/>
<reference evidence="2" key="2">
    <citation type="journal article" date="2021" name="PeerJ">
        <title>Extensive microbial diversity within the chicken gut microbiome revealed by metagenomics and culture.</title>
        <authorList>
            <person name="Gilroy R."/>
            <person name="Ravi A."/>
            <person name="Getino M."/>
            <person name="Pursley I."/>
            <person name="Horton D.L."/>
            <person name="Alikhan N.F."/>
            <person name="Baker D."/>
            <person name="Gharbi K."/>
            <person name="Hall N."/>
            <person name="Watson M."/>
            <person name="Adriaenssens E.M."/>
            <person name="Foster-Nyarko E."/>
            <person name="Jarju S."/>
            <person name="Secka A."/>
            <person name="Antonio M."/>
            <person name="Oren A."/>
            <person name="Chaudhuri R.R."/>
            <person name="La Ragione R."/>
            <person name="Hildebrand F."/>
            <person name="Pallen M.J."/>
        </authorList>
    </citation>
    <scope>NUCLEOTIDE SEQUENCE</scope>
    <source>
        <strain evidence="2">ChiBcolR7-354</strain>
    </source>
</reference>